<keyword evidence="2" id="KW-0274">FAD</keyword>
<comment type="caution">
    <text evidence="5">The sequence shown here is derived from an EMBL/GenBank/DDBJ whole genome shotgun (WGS) entry which is preliminary data.</text>
</comment>
<proteinExistence type="predicted"/>
<gene>
    <name evidence="5" type="ORF">FB564_3328</name>
    <name evidence="4" type="ORF">Sar04_33270</name>
</gene>
<sequence>MRSLTVAREVCERLHPGLLAALEQMPLHQREADGSRIVEVFRAHGGPGLLVPRQHGGSAADPLDAVRVQRAVSALSPSLGVGLAMHHFTVAMLFALAETAGRLTDAQLKVLSGIANDGLLLASGWAEGRTDQNILLPSVVARPTDGGYLVNGSKKPCSLSASMNILTASVSLPGPDGRNNLALLLIPADSVGISTTPFWVSPILAAAQSHEVRLENVFVPQELVIQSTAEDESRLDDLQTVGFTWFELLATSIYVGAASHLVAQLVATGRGSVSDRVGVALRLEAAVDLVEGAARAMNDGVTGDEAVASVLVARYAVQDLLVAAVNDAAELLGGLTFMRTFDVAYLMSAVRALAFHPPSRTSTVEALGDYFAGAPLNLS</sequence>
<dbReference type="Proteomes" id="UP000677457">
    <property type="component" value="Unassembled WGS sequence"/>
</dbReference>
<evidence type="ECO:0000256" key="1">
    <source>
        <dbReference type="ARBA" id="ARBA00022630"/>
    </source>
</evidence>
<dbReference type="InterPro" id="IPR009100">
    <property type="entry name" value="AcylCoA_DH/oxidase_NM_dom_sf"/>
</dbReference>
<dbReference type="Gene3D" id="1.20.140.10">
    <property type="entry name" value="Butyryl-CoA Dehydrogenase, subunit A, domain 3"/>
    <property type="match status" value="1"/>
</dbReference>
<dbReference type="GO" id="GO:0003995">
    <property type="term" value="F:acyl-CoA dehydrogenase activity"/>
    <property type="evidence" value="ECO:0007669"/>
    <property type="project" value="TreeGrafter"/>
</dbReference>
<protein>
    <submittedName>
        <fullName evidence="5">Alkylation response protein AidB-like acyl-CoA dehydrogenase</fullName>
    </submittedName>
    <submittedName>
        <fullName evidence="4">Oxidoreductase</fullName>
    </submittedName>
</protein>
<dbReference type="AlphaFoldDB" id="A0A542XQL2"/>
<dbReference type="SUPFAM" id="SSF47203">
    <property type="entry name" value="Acyl-CoA dehydrogenase C-terminal domain-like"/>
    <property type="match status" value="1"/>
</dbReference>
<evidence type="ECO:0000313" key="7">
    <source>
        <dbReference type="Proteomes" id="UP000677457"/>
    </source>
</evidence>
<dbReference type="PANTHER" id="PTHR43884:SF20">
    <property type="entry name" value="ACYL-COA DEHYDROGENASE FADE28"/>
    <property type="match status" value="1"/>
</dbReference>
<evidence type="ECO:0000313" key="4">
    <source>
        <dbReference type="EMBL" id="GIM86591.1"/>
    </source>
</evidence>
<dbReference type="PANTHER" id="PTHR43884">
    <property type="entry name" value="ACYL-COA DEHYDROGENASE"/>
    <property type="match status" value="1"/>
</dbReference>
<evidence type="ECO:0000256" key="3">
    <source>
        <dbReference type="ARBA" id="ARBA00023002"/>
    </source>
</evidence>
<dbReference type="EMBL" id="VFOL01000001">
    <property type="protein sequence ID" value="TQL38144.1"/>
    <property type="molecule type" value="Genomic_DNA"/>
</dbReference>
<keyword evidence="3" id="KW-0560">Oxidoreductase</keyword>
<dbReference type="Gene3D" id="2.40.110.10">
    <property type="entry name" value="Butyryl-CoA Dehydrogenase, subunit A, domain 2"/>
    <property type="match status" value="1"/>
</dbReference>
<dbReference type="GO" id="GO:0050660">
    <property type="term" value="F:flavin adenine dinucleotide binding"/>
    <property type="evidence" value="ECO:0007669"/>
    <property type="project" value="InterPro"/>
</dbReference>
<dbReference type="Gene3D" id="1.10.540.10">
    <property type="entry name" value="Acyl-CoA dehydrogenase/oxidase, N-terminal domain"/>
    <property type="match status" value="1"/>
</dbReference>
<dbReference type="InterPro" id="IPR036250">
    <property type="entry name" value="AcylCo_DH-like_C"/>
</dbReference>
<dbReference type="EMBL" id="BOQM01000026">
    <property type="protein sequence ID" value="GIM86591.1"/>
    <property type="molecule type" value="Genomic_DNA"/>
</dbReference>
<dbReference type="InterPro" id="IPR046373">
    <property type="entry name" value="Acyl-CoA_Oxase/DH_mid-dom_sf"/>
</dbReference>
<dbReference type="RefSeq" id="WP_018801969.1">
    <property type="nucleotide sequence ID" value="NZ_BOQM01000026.1"/>
</dbReference>
<reference evidence="4 7" key="2">
    <citation type="submission" date="2021-03" db="EMBL/GenBank/DDBJ databases">
        <title>Whole genome shotgun sequence of Salinispora arenicola NBRC 105043.</title>
        <authorList>
            <person name="Komaki H."/>
            <person name="Tamura T."/>
        </authorList>
    </citation>
    <scope>NUCLEOTIDE SEQUENCE [LARGE SCALE GENOMIC DNA]</scope>
    <source>
        <strain evidence="4 7">NBRC 105043</strain>
    </source>
</reference>
<organism evidence="5 6">
    <name type="scientific">Salinispora arenicola</name>
    <dbReference type="NCBI Taxonomy" id="168697"/>
    <lineage>
        <taxon>Bacteria</taxon>
        <taxon>Bacillati</taxon>
        <taxon>Actinomycetota</taxon>
        <taxon>Actinomycetes</taxon>
        <taxon>Micromonosporales</taxon>
        <taxon>Micromonosporaceae</taxon>
        <taxon>Salinispora</taxon>
    </lineage>
</organism>
<dbReference type="InterPro" id="IPR037069">
    <property type="entry name" value="AcylCoA_DH/ox_N_sf"/>
</dbReference>
<name>A0A542XQL2_SALAC</name>
<keyword evidence="1" id="KW-0285">Flavoprotein</keyword>
<keyword evidence="7" id="KW-1185">Reference proteome</keyword>
<dbReference type="SUPFAM" id="SSF56645">
    <property type="entry name" value="Acyl-CoA dehydrogenase NM domain-like"/>
    <property type="match status" value="1"/>
</dbReference>
<accession>A0A542XQL2</accession>
<dbReference type="Proteomes" id="UP000315983">
    <property type="component" value="Unassembled WGS sequence"/>
</dbReference>
<evidence type="ECO:0000313" key="5">
    <source>
        <dbReference type="EMBL" id="TQL38144.1"/>
    </source>
</evidence>
<dbReference type="GeneID" id="93772535"/>
<evidence type="ECO:0000256" key="2">
    <source>
        <dbReference type="ARBA" id="ARBA00022827"/>
    </source>
</evidence>
<evidence type="ECO:0000313" key="6">
    <source>
        <dbReference type="Proteomes" id="UP000315983"/>
    </source>
</evidence>
<reference evidence="5 6" key="1">
    <citation type="submission" date="2019-06" db="EMBL/GenBank/DDBJ databases">
        <title>Sequencing the genomes of 1000 actinobacteria strains.</title>
        <authorList>
            <person name="Klenk H.-P."/>
        </authorList>
    </citation>
    <scope>NUCLEOTIDE SEQUENCE [LARGE SCALE GENOMIC DNA]</scope>
    <source>
        <strain evidence="5 6">DSM 44819</strain>
    </source>
</reference>